<dbReference type="KEGG" id="cthr:CTHT_0045160"/>
<evidence type="ECO:0000256" key="4">
    <source>
        <dbReference type="SAM" id="MobiDB-lite"/>
    </source>
</evidence>
<protein>
    <recommendedName>
        <fullName evidence="5">AAA+ ATPase domain-containing protein</fullName>
    </recommendedName>
</protein>
<dbReference type="InterPro" id="IPR027417">
    <property type="entry name" value="P-loop_NTPase"/>
</dbReference>
<dbReference type="InterPro" id="IPR003593">
    <property type="entry name" value="AAA+_ATPase"/>
</dbReference>
<dbReference type="Gene3D" id="3.40.50.300">
    <property type="entry name" value="P-loop containing nucleotide triphosphate hydrolases"/>
    <property type="match status" value="1"/>
</dbReference>
<evidence type="ECO:0000313" key="6">
    <source>
        <dbReference type="EMBL" id="EGS20019.1"/>
    </source>
</evidence>
<dbReference type="GO" id="GO:0016887">
    <property type="term" value="F:ATP hydrolysis activity"/>
    <property type="evidence" value="ECO:0007669"/>
    <property type="project" value="InterPro"/>
</dbReference>
<dbReference type="Proteomes" id="UP000008066">
    <property type="component" value="Unassembled WGS sequence"/>
</dbReference>
<organism evidence="7">
    <name type="scientific">Chaetomium thermophilum (strain DSM 1495 / CBS 144.50 / IMI 039719)</name>
    <name type="common">Thermochaetoides thermophila</name>
    <dbReference type="NCBI Taxonomy" id="759272"/>
    <lineage>
        <taxon>Eukaryota</taxon>
        <taxon>Fungi</taxon>
        <taxon>Dikarya</taxon>
        <taxon>Ascomycota</taxon>
        <taxon>Pezizomycotina</taxon>
        <taxon>Sordariomycetes</taxon>
        <taxon>Sordariomycetidae</taxon>
        <taxon>Sordariales</taxon>
        <taxon>Chaetomiaceae</taxon>
        <taxon>Thermochaetoides</taxon>
    </lineage>
</organism>
<dbReference type="OrthoDB" id="548867at2759"/>
<feature type="region of interest" description="Disordered" evidence="4">
    <location>
        <begin position="332"/>
        <end position="356"/>
    </location>
</feature>
<feature type="region of interest" description="Disordered" evidence="4">
    <location>
        <begin position="485"/>
        <end position="506"/>
    </location>
</feature>
<reference evidence="6 7" key="1">
    <citation type="journal article" date="2011" name="Cell">
        <title>Insight into structure and assembly of the nuclear pore complex by utilizing the genome of a eukaryotic thermophile.</title>
        <authorList>
            <person name="Amlacher S."/>
            <person name="Sarges P."/>
            <person name="Flemming D."/>
            <person name="van Noort V."/>
            <person name="Kunze R."/>
            <person name="Devos D.P."/>
            <person name="Arumugam M."/>
            <person name="Bork P."/>
            <person name="Hurt E."/>
        </authorList>
    </citation>
    <scope>NUCLEOTIDE SEQUENCE [LARGE SCALE GENOMIC DNA]</scope>
    <source>
        <strain evidence="7">DSM 1495 / CBS 144.50 / IMI 039719</strain>
    </source>
</reference>
<sequence>MKRAATTSSLTITDPFIKYTTLVAQGTYLPDAAQYRLAHHLQKVYLRLKDYKPSPEYRRRLRQLSRALDAHEAHVRNTANLASASHPIRRNPLFARFFQQDDGNGQALGRESLALARVLTSHQAALAIDSPKGLFVSGEVGTGKSMLLDLLADGLPTRHKKRWHFNTFMLHTLSKLEHYRRTYASHGSGSGAEYSLLWLARELVETSPILFLDEFQLPDRAASKIMSHLFIAFFQLGGVLVASSNRMPEELEKATGGAFVPPATGGLVERVFALGRRLAGWGELYGASSDFAAFLEVLRARCEFWHVEGTRDFRRREEEVVNVVSGGGQFDSLDGGSLLTGTAELPSQNEPPSDTATHPAMYTLTSSPSDTWSSLVLAAAGVPPPSHSPTSWTPDSHTVYGRLLPVPHTHNGVAYFRFPDLVSTLGPADYITLACNYHTFIIDDVPVLPLSMKNEARRFITLLDALYEARCKLLIRAAAGPDEIFFPETRRPRPSQSPDGTSEEGDATYAETLSEVYQDLVSPFRPNTSSTYVPSAPEPSLTSPSTTPQIDFLSSTKTFTGEDERFAYKRATSRLWELCSIRWHGNPTEQWWMPLPTEARHWEGGEVSRPLQDAKDVMVRAAGKGEGFVGERVLEGPMGLSKYVVERLKKEEVEQVGEEGSCDKEEGR</sequence>
<dbReference type="PANTHER" id="PTHR12169:SF2">
    <property type="entry name" value="AFG1P"/>
    <property type="match status" value="1"/>
</dbReference>
<evidence type="ECO:0000313" key="7">
    <source>
        <dbReference type="Proteomes" id="UP000008066"/>
    </source>
</evidence>
<evidence type="ECO:0000256" key="3">
    <source>
        <dbReference type="ARBA" id="ARBA00022840"/>
    </source>
</evidence>
<evidence type="ECO:0000256" key="1">
    <source>
        <dbReference type="ARBA" id="ARBA00010322"/>
    </source>
</evidence>
<keyword evidence="2" id="KW-0547">Nucleotide-binding</keyword>
<dbReference type="EMBL" id="GL988043">
    <property type="protein sequence ID" value="EGS20019.1"/>
    <property type="molecule type" value="Genomic_DNA"/>
</dbReference>
<dbReference type="InterPro" id="IPR005654">
    <property type="entry name" value="ATPase_AFG1-like"/>
</dbReference>
<gene>
    <name evidence="6" type="ORF">CTHT_0045160</name>
</gene>
<dbReference type="SMART" id="SM00382">
    <property type="entry name" value="AAA"/>
    <property type="match status" value="1"/>
</dbReference>
<feature type="compositionally biased region" description="Low complexity" evidence="4">
    <location>
        <begin position="534"/>
        <end position="548"/>
    </location>
</feature>
<proteinExistence type="inferred from homology"/>
<dbReference type="GeneID" id="18258554"/>
<dbReference type="RefSeq" id="XP_006694904.1">
    <property type="nucleotide sequence ID" value="XM_006694841.1"/>
</dbReference>
<feature type="region of interest" description="Disordered" evidence="4">
    <location>
        <begin position="528"/>
        <end position="552"/>
    </location>
</feature>
<dbReference type="OMA" id="WMAKKLV"/>
<evidence type="ECO:0000259" key="5">
    <source>
        <dbReference type="SMART" id="SM00382"/>
    </source>
</evidence>
<dbReference type="GO" id="GO:0005524">
    <property type="term" value="F:ATP binding"/>
    <property type="evidence" value="ECO:0007669"/>
    <property type="project" value="UniProtKB-KW"/>
</dbReference>
<keyword evidence="3" id="KW-0067">ATP-binding</keyword>
<dbReference type="PANTHER" id="PTHR12169">
    <property type="entry name" value="ATPASE N2B"/>
    <property type="match status" value="1"/>
</dbReference>
<feature type="domain" description="AAA+ ATPase" evidence="5">
    <location>
        <begin position="130"/>
        <end position="278"/>
    </location>
</feature>
<dbReference type="SUPFAM" id="SSF52540">
    <property type="entry name" value="P-loop containing nucleoside triphosphate hydrolases"/>
    <property type="match status" value="1"/>
</dbReference>
<dbReference type="GO" id="GO:0005739">
    <property type="term" value="C:mitochondrion"/>
    <property type="evidence" value="ECO:0007669"/>
    <property type="project" value="TreeGrafter"/>
</dbReference>
<evidence type="ECO:0000256" key="2">
    <source>
        <dbReference type="ARBA" id="ARBA00022741"/>
    </source>
</evidence>
<comment type="similarity">
    <text evidence="1">Belongs to the AFG1 ATPase family.</text>
</comment>
<accession>G0S9A8</accession>
<keyword evidence="7" id="KW-1185">Reference proteome</keyword>
<name>G0S9A8_CHATD</name>
<dbReference type="eggNOG" id="KOG2383">
    <property type="taxonomic scope" value="Eukaryota"/>
</dbReference>
<dbReference type="AlphaFoldDB" id="G0S9A8"/>
<feature type="compositionally biased region" description="Polar residues" evidence="4">
    <location>
        <begin position="345"/>
        <end position="356"/>
    </location>
</feature>
<dbReference type="Pfam" id="PF03969">
    <property type="entry name" value="AFG1_ATPase"/>
    <property type="match status" value="2"/>
</dbReference>
<dbReference type="HOGENOM" id="CLU_008681_7_0_1"/>